<sequence>MIDWGRVAELRDEIGDDGFDDVVDLFIEETDEVVAGLAALSGGADIEKALHFLKGSALNLGFTDLATLCQAGERQAAAGAAQAVDRERLGQVYAETRRIFLGRLRRSAA</sequence>
<evidence type="ECO:0000256" key="2">
    <source>
        <dbReference type="PROSITE-ProRule" id="PRU00110"/>
    </source>
</evidence>
<evidence type="ECO:0000313" key="4">
    <source>
        <dbReference type="EMBL" id="THD85462.1"/>
    </source>
</evidence>
<dbReference type="Proteomes" id="UP000309450">
    <property type="component" value="Unassembled WGS sequence"/>
</dbReference>
<feature type="modified residue" description="Phosphohistidine" evidence="2">
    <location>
        <position position="51"/>
    </location>
</feature>
<comment type="caution">
    <text evidence="4">The sequence shown here is derived from an EMBL/GenBank/DDBJ whole genome shotgun (WGS) entry which is preliminary data.</text>
</comment>
<keyword evidence="2" id="KW-0597">Phosphoprotein</keyword>
<dbReference type="InterPro" id="IPR008207">
    <property type="entry name" value="Sig_transdc_His_kin_Hpt_dom"/>
</dbReference>
<dbReference type="Gene3D" id="1.20.120.160">
    <property type="entry name" value="HPT domain"/>
    <property type="match status" value="1"/>
</dbReference>
<dbReference type="AlphaFoldDB" id="A0A4V3V0V7"/>
<protein>
    <submittedName>
        <fullName evidence="4">Hpt domain-containing protein</fullName>
    </submittedName>
</protein>
<dbReference type="InterPro" id="IPR036641">
    <property type="entry name" value="HPT_dom_sf"/>
</dbReference>
<keyword evidence="1" id="KW-0902">Two-component regulatory system</keyword>
<dbReference type="GO" id="GO:0004672">
    <property type="term" value="F:protein kinase activity"/>
    <property type="evidence" value="ECO:0007669"/>
    <property type="project" value="UniProtKB-ARBA"/>
</dbReference>
<evidence type="ECO:0000313" key="5">
    <source>
        <dbReference type="Proteomes" id="UP000309450"/>
    </source>
</evidence>
<dbReference type="SUPFAM" id="SSF47226">
    <property type="entry name" value="Histidine-containing phosphotransfer domain, HPT domain"/>
    <property type="match status" value="1"/>
</dbReference>
<keyword evidence="5" id="KW-1185">Reference proteome</keyword>
<dbReference type="EMBL" id="SSND01000001">
    <property type="protein sequence ID" value="THD85462.1"/>
    <property type="molecule type" value="Genomic_DNA"/>
</dbReference>
<organism evidence="4 5">
    <name type="scientific">Aliigemmobacter aestuarii</name>
    <dbReference type="NCBI Taxonomy" id="1445661"/>
    <lineage>
        <taxon>Bacteria</taxon>
        <taxon>Pseudomonadati</taxon>
        <taxon>Pseudomonadota</taxon>
        <taxon>Alphaproteobacteria</taxon>
        <taxon>Rhodobacterales</taxon>
        <taxon>Paracoccaceae</taxon>
        <taxon>Aliigemmobacter</taxon>
    </lineage>
</organism>
<dbReference type="RefSeq" id="WP_136393836.1">
    <property type="nucleotide sequence ID" value="NZ_SSND01000001.1"/>
</dbReference>
<evidence type="ECO:0000259" key="3">
    <source>
        <dbReference type="PROSITE" id="PS50894"/>
    </source>
</evidence>
<dbReference type="PROSITE" id="PS50894">
    <property type="entry name" value="HPT"/>
    <property type="match status" value="1"/>
</dbReference>
<gene>
    <name evidence="4" type="ORF">E7811_07125</name>
</gene>
<dbReference type="GO" id="GO:0000160">
    <property type="term" value="P:phosphorelay signal transduction system"/>
    <property type="evidence" value="ECO:0007669"/>
    <property type="project" value="UniProtKB-KW"/>
</dbReference>
<dbReference type="Pfam" id="PF01627">
    <property type="entry name" value="Hpt"/>
    <property type="match status" value="1"/>
</dbReference>
<name>A0A4V3V0V7_9RHOB</name>
<proteinExistence type="predicted"/>
<feature type="domain" description="HPt" evidence="3">
    <location>
        <begin position="11"/>
        <end position="109"/>
    </location>
</feature>
<reference evidence="4 5" key="1">
    <citation type="submission" date="2019-04" db="EMBL/GenBank/DDBJ databases">
        <title>Draft genome sequence of Gemmobacter aestuarii sp. nov.</title>
        <authorList>
            <person name="Hameed A."/>
            <person name="Lin S.-Y."/>
            <person name="Shahina M."/>
            <person name="Lai W.-A."/>
            <person name="Young C.-C."/>
        </authorList>
    </citation>
    <scope>NUCLEOTIDE SEQUENCE [LARGE SCALE GENOMIC DNA]</scope>
    <source>
        <strain evidence="4 5">CC-PW-75</strain>
    </source>
</reference>
<accession>A0A4V3V0V7</accession>
<evidence type="ECO:0000256" key="1">
    <source>
        <dbReference type="ARBA" id="ARBA00023012"/>
    </source>
</evidence>